<organism evidence="1 2">
    <name type="scientific">Virgisporangium aurantiacum</name>
    <dbReference type="NCBI Taxonomy" id="175570"/>
    <lineage>
        <taxon>Bacteria</taxon>
        <taxon>Bacillati</taxon>
        <taxon>Actinomycetota</taxon>
        <taxon>Actinomycetes</taxon>
        <taxon>Micromonosporales</taxon>
        <taxon>Micromonosporaceae</taxon>
        <taxon>Virgisporangium</taxon>
    </lineage>
</organism>
<gene>
    <name evidence="1" type="ORF">Vau01_048780</name>
</gene>
<name>A0A8J3Z5M9_9ACTN</name>
<keyword evidence="2" id="KW-1185">Reference proteome</keyword>
<dbReference type="AlphaFoldDB" id="A0A8J3Z5M9"/>
<accession>A0A8J3Z5M9</accession>
<dbReference type="Proteomes" id="UP000612585">
    <property type="component" value="Unassembled WGS sequence"/>
</dbReference>
<dbReference type="EMBL" id="BOPG01000031">
    <property type="protein sequence ID" value="GIJ57362.1"/>
    <property type="molecule type" value="Genomic_DNA"/>
</dbReference>
<sequence>MLQPNLFQLFQPITGAEIGPGAGVADATAGAVGPTTMTNAAATPSMVSTDRIFMRAPVGKADRPF</sequence>
<proteinExistence type="predicted"/>
<evidence type="ECO:0000313" key="1">
    <source>
        <dbReference type="EMBL" id="GIJ57362.1"/>
    </source>
</evidence>
<comment type="caution">
    <text evidence="1">The sequence shown here is derived from an EMBL/GenBank/DDBJ whole genome shotgun (WGS) entry which is preliminary data.</text>
</comment>
<reference evidence="1" key="1">
    <citation type="submission" date="2021-01" db="EMBL/GenBank/DDBJ databases">
        <title>Whole genome shotgun sequence of Virgisporangium aurantiacum NBRC 16421.</title>
        <authorList>
            <person name="Komaki H."/>
            <person name="Tamura T."/>
        </authorList>
    </citation>
    <scope>NUCLEOTIDE SEQUENCE</scope>
    <source>
        <strain evidence="1">NBRC 16421</strain>
    </source>
</reference>
<protein>
    <submittedName>
        <fullName evidence="1">Uncharacterized protein</fullName>
    </submittedName>
</protein>
<evidence type="ECO:0000313" key="2">
    <source>
        <dbReference type="Proteomes" id="UP000612585"/>
    </source>
</evidence>